<dbReference type="InterPro" id="IPR019734">
    <property type="entry name" value="TPR_rpt"/>
</dbReference>
<organism evidence="5 6">
    <name type="scientific">Sulfuriferula nivalis</name>
    <dbReference type="NCBI Taxonomy" id="2675298"/>
    <lineage>
        <taxon>Bacteria</taxon>
        <taxon>Pseudomonadati</taxon>
        <taxon>Pseudomonadota</taxon>
        <taxon>Betaproteobacteria</taxon>
        <taxon>Nitrosomonadales</taxon>
        <taxon>Sulfuricellaceae</taxon>
        <taxon>Sulfuriferula</taxon>
    </lineage>
</organism>
<feature type="signal peptide" evidence="4">
    <location>
        <begin position="1"/>
        <end position="23"/>
    </location>
</feature>
<dbReference type="Proteomes" id="UP000463939">
    <property type="component" value="Chromosome"/>
</dbReference>
<dbReference type="EMBL" id="AP021881">
    <property type="protein sequence ID" value="BBO99846.1"/>
    <property type="molecule type" value="Genomic_DNA"/>
</dbReference>
<evidence type="ECO:0000256" key="3">
    <source>
        <dbReference type="PROSITE-ProRule" id="PRU00339"/>
    </source>
</evidence>
<dbReference type="InterPro" id="IPR011990">
    <property type="entry name" value="TPR-like_helical_dom_sf"/>
</dbReference>
<feature type="repeat" description="TPR" evidence="3">
    <location>
        <begin position="283"/>
        <end position="316"/>
    </location>
</feature>
<name>A0A809SCF1_9PROT</name>
<sequence>MRLSIWSYAVLGLVSVLSMPVMAATSESKVVTTEATLPKLVLTNQILYQYLVAEIAAQRGDLKLASEAYLDLAKQTRDPRIAKRATEVAIYAQQAQAAESASKLWLDLDPESARARQAAAGILLNGGKLVDAQPYLQQLLKANAAQAGTEFIRISALLDKQADKAAVYNLMQSLTQDYATVPEAQLVLAQAAARANQFDAALLALDKADKLKANWEPAAMLRMEIVGRDGRPEGVTFAQSYLKQNPGAREMRLAYARMLLKQGQFTASREQFQLLAKAVPTSAEMQVAIGLISLQLGEMDTAQTAFKSALDLNYADAAMIRLYLGQIAEAQNKPDEAKTWYLSVPAGDNYLTAQARYAGILAKQKGMEQARTYLHQVKVSGEDERIQLIQAEAELLRNAKDDVGVYALLTKALAAHPDSTELLYDRAMAAEKLNHLDVVEKDLRQLLKLQPNHVHALNALGYTWADHNMRLPEALTLLQQALKLSPNDPFVLDSMGWLQYRLGNFKDAVDYLQRAYNERRDPEIAAHLGEVMWVQGQHDAARTVWQDSLKEAPENASLMAVMAKYK</sequence>
<dbReference type="SUPFAM" id="SSF48452">
    <property type="entry name" value="TPR-like"/>
    <property type="match status" value="3"/>
</dbReference>
<evidence type="ECO:0000313" key="6">
    <source>
        <dbReference type="Proteomes" id="UP000463939"/>
    </source>
</evidence>
<dbReference type="PROSITE" id="PS50005">
    <property type="entry name" value="TPR"/>
    <property type="match status" value="1"/>
</dbReference>
<dbReference type="RefSeq" id="WP_162083844.1">
    <property type="nucleotide sequence ID" value="NZ_AP021881.1"/>
</dbReference>
<feature type="chain" id="PRO_5032777428" description="TPR domain protein" evidence="4">
    <location>
        <begin position="24"/>
        <end position="566"/>
    </location>
</feature>
<dbReference type="PANTHER" id="PTHR45586:SF16">
    <property type="entry name" value="DOMAIN PROTEIN, PUTATIVE-RELATED"/>
    <property type="match status" value="1"/>
</dbReference>
<evidence type="ECO:0008006" key="7">
    <source>
        <dbReference type="Google" id="ProtNLM"/>
    </source>
</evidence>
<evidence type="ECO:0000256" key="2">
    <source>
        <dbReference type="ARBA" id="ARBA00022803"/>
    </source>
</evidence>
<reference evidence="6" key="1">
    <citation type="submission" date="2019-11" db="EMBL/GenBank/DDBJ databases">
        <title>Isolation and characterization of a novel species in the genus Sulfuriferula.</title>
        <authorList>
            <person name="Mochizuki J."/>
            <person name="Kojima H."/>
            <person name="Fukui M."/>
        </authorList>
    </citation>
    <scope>NUCLEOTIDE SEQUENCE [LARGE SCALE GENOMIC DNA]</scope>
    <source>
        <strain evidence="6">SGTM</strain>
    </source>
</reference>
<gene>
    <name evidence="5" type="ORF">SFSGTM_05550</name>
</gene>
<keyword evidence="6" id="KW-1185">Reference proteome</keyword>
<keyword evidence="2 3" id="KW-0802">TPR repeat</keyword>
<dbReference type="SMART" id="SM00028">
    <property type="entry name" value="TPR"/>
    <property type="match status" value="5"/>
</dbReference>
<accession>A0A809SCF1</accession>
<evidence type="ECO:0000313" key="5">
    <source>
        <dbReference type="EMBL" id="BBO99846.1"/>
    </source>
</evidence>
<proteinExistence type="predicted"/>
<evidence type="ECO:0000256" key="4">
    <source>
        <dbReference type="SAM" id="SignalP"/>
    </source>
</evidence>
<evidence type="ECO:0000256" key="1">
    <source>
        <dbReference type="ARBA" id="ARBA00022737"/>
    </source>
</evidence>
<dbReference type="InterPro" id="IPR051012">
    <property type="entry name" value="CellSynth/LPSAsmb/PSIAsmb"/>
</dbReference>
<protein>
    <recommendedName>
        <fullName evidence="7">TPR domain protein</fullName>
    </recommendedName>
</protein>
<dbReference type="Gene3D" id="1.25.40.10">
    <property type="entry name" value="Tetratricopeptide repeat domain"/>
    <property type="match status" value="3"/>
</dbReference>
<dbReference type="Pfam" id="PF13432">
    <property type="entry name" value="TPR_16"/>
    <property type="match status" value="4"/>
</dbReference>
<keyword evidence="4" id="KW-0732">Signal</keyword>
<dbReference type="PANTHER" id="PTHR45586">
    <property type="entry name" value="TPR REPEAT-CONTAINING PROTEIN PA4667"/>
    <property type="match status" value="1"/>
</dbReference>
<keyword evidence="1" id="KW-0677">Repeat</keyword>
<dbReference type="KEGG" id="sniv:SFSGTM_05550"/>
<dbReference type="AlphaFoldDB" id="A0A809SCF1"/>